<reference evidence="2" key="1">
    <citation type="submission" date="2021-02" db="EMBL/GenBank/DDBJ databases">
        <authorList>
            <person name="Dougan E. K."/>
            <person name="Rhodes N."/>
            <person name="Thang M."/>
            <person name="Chan C."/>
        </authorList>
    </citation>
    <scope>NUCLEOTIDE SEQUENCE</scope>
</reference>
<dbReference type="EMBL" id="CAJNIZ010048012">
    <property type="protein sequence ID" value="CAE7780072.1"/>
    <property type="molecule type" value="Genomic_DNA"/>
</dbReference>
<evidence type="ECO:0008006" key="4">
    <source>
        <dbReference type="Google" id="ProtNLM"/>
    </source>
</evidence>
<accession>A0A812YKQ6</accession>
<evidence type="ECO:0000256" key="1">
    <source>
        <dbReference type="SAM" id="MobiDB-lite"/>
    </source>
</evidence>
<protein>
    <recommendedName>
        <fullName evidence="4">AP2/ERF domain-containing protein</fullName>
    </recommendedName>
</protein>
<feature type="region of interest" description="Disordered" evidence="1">
    <location>
        <begin position="65"/>
        <end position="99"/>
    </location>
</feature>
<keyword evidence="3" id="KW-1185">Reference proteome</keyword>
<evidence type="ECO:0000313" key="2">
    <source>
        <dbReference type="EMBL" id="CAE7780072.1"/>
    </source>
</evidence>
<feature type="non-terminal residue" evidence="2">
    <location>
        <position position="397"/>
    </location>
</feature>
<evidence type="ECO:0000313" key="3">
    <source>
        <dbReference type="Proteomes" id="UP000649617"/>
    </source>
</evidence>
<dbReference type="Gene3D" id="3.30.730.10">
    <property type="entry name" value="AP2/ERF domain"/>
    <property type="match status" value="1"/>
</dbReference>
<dbReference type="GO" id="GO:0003677">
    <property type="term" value="F:DNA binding"/>
    <property type="evidence" value="ECO:0007669"/>
    <property type="project" value="InterPro"/>
</dbReference>
<dbReference type="Proteomes" id="UP000649617">
    <property type="component" value="Unassembled WGS sequence"/>
</dbReference>
<name>A0A812YKQ6_SYMPI</name>
<organism evidence="2 3">
    <name type="scientific">Symbiodinium pilosum</name>
    <name type="common">Dinoflagellate</name>
    <dbReference type="NCBI Taxonomy" id="2952"/>
    <lineage>
        <taxon>Eukaryota</taxon>
        <taxon>Sar</taxon>
        <taxon>Alveolata</taxon>
        <taxon>Dinophyceae</taxon>
        <taxon>Suessiales</taxon>
        <taxon>Symbiodiniaceae</taxon>
        <taxon>Symbiodinium</taxon>
    </lineage>
</organism>
<comment type="caution">
    <text evidence="2">The sequence shown here is derived from an EMBL/GenBank/DDBJ whole genome shotgun (WGS) entry which is preliminary data.</text>
</comment>
<dbReference type="InterPro" id="IPR016177">
    <property type="entry name" value="DNA-bd_dom_sf"/>
</dbReference>
<dbReference type="InterPro" id="IPR036955">
    <property type="entry name" value="AP2/ERF_dom_sf"/>
</dbReference>
<sequence>LWDFFSEQAWQDEQIPAGKTSRFLGVCYSSQHGKFIAAARGRHLGMFETELEAAKAFDAASLAEGRRTNFPPPASSQPTQEMSARSKAVPKKVKQTVGDRLDAVPAAERRPRSAECPDASNSESILQAARSYRWQDVLAGLVQRHPCSSVRFASKELVRILPWPGHRAVPSLHRPVPAEQLPQMLSCASQRVSCFSSQAHLAGKLVQQLDACLHAFSPNAAPRDTWLLSAFAGNEAQVRMLLDIILVRVCQKQELRIKPEHALPWTSPFAGKADYVLFRNERPVAVVEAKRRMNPNFQEDARNTRFVAAMAQCSAILAGFDMMKPATPFYGIVTDAHGWLLVQWAPDKKPALQLWPQGQAILELTGPGTLVHLLKSLQHLFKRQRFDAPCPQRFRNP</sequence>
<dbReference type="OrthoDB" id="411157at2759"/>
<gene>
    <name evidence="2" type="ORF">SPIL2461_LOCUS23163</name>
</gene>
<dbReference type="AlphaFoldDB" id="A0A812YKQ6"/>
<dbReference type="SUPFAM" id="SSF54171">
    <property type="entry name" value="DNA-binding domain"/>
    <property type="match status" value="1"/>
</dbReference>
<dbReference type="GO" id="GO:0003700">
    <property type="term" value="F:DNA-binding transcription factor activity"/>
    <property type="evidence" value="ECO:0007669"/>
    <property type="project" value="InterPro"/>
</dbReference>
<proteinExistence type="predicted"/>